<accession>L2FAH4</accession>
<dbReference type="EMBL" id="ANIN01000001">
    <property type="protein sequence ID" value="ELA09761.1"/>
    <property type="molecule type" value="Genomic_DNA"/>
</dbReference>
<dbReference type="InterPro" id="IPR021309">
    <property type="entry name" value="YgaP-like_TM"/>
</dbReference>
<dbReference type="PATRIC" id="fig|1230338.3.peg.1120"/>
<name>L2FAH4_9GAMM</name>
<feature type="domain" description="Inner membrane protein YgaP-like transmembrane" evidence="2">
    <location>
        <begin position="1"/>
        <end position="60"/>
    </location>
</feature>
<protein>
    <recommendedName>
        <fullName evidence="2">Inner membrane protein YgaP-like transmembrane domain-containing protein</fullName>
    </recommendedName>
</protein>
<keyword evidence="4" id="KW-1185">Reference proteome</keyword>
<evidence type="ECO:0000259" key="2">
    <source>
        <dbReference type="Pfam" id="PF11127"/>
    </source>
</evidence>
<comment type="caution">
    <text evidence="3">The sequence shown here is derived from an EMBL/GenBank/DDBJ whole genome shotgun (WGS) entry which is preliminary data.</text>
</comment>
<proteinExistence type="predicted"/>
<reference evidence="3 4" key="1">
    <citation type="journal article" date="2013" name="Genome Announc.">
        <title>Genome Sequence of Moraxella macacae 0408225, a Novel Bacterial Species Isolated from a Cynomolgus Macaque with Epistaxis.</title>
        <authorList>
            <person name="Ladner J.T."/>
            <person name="Whitehouse C.A."/>
            <person name="Koroleva G.I."/>
            <person name="Palacios G.F."/>
        </authorList>
    </citation>
    <scope>NUCLEOTIDE SEQUENCE [LARGE SCALE GENOMIC DNA]</scope>
    <source>
        <strain evidence="3 4">0408225</strain>
    </source>
</reference>
<keyword evidence="1" id="KW-0472">Membrane</keyword>
<dbReference type="Pfam" id="PF11127">
    <property type="entry name" value="YgaP-like_TM"/>
    <property type="match status" value="1"/>
</dbReference>
<dbReference type="AlphaFoldDB" id="L2FAH4"/>
<feature type="transmembrane region" description="Helical" evidence="1">
    <location>
        <begin position="33"/>
        <end position="53"/>
    </location>
</feature>
<evidence type="ECO:0000256" key="1">
    <source>
        <dbReference type="SAM" id="Phobius"/>
    </source>
</evidence>
<dbReference type="STRING" id="1230338.MOMA_05145"/>
<sequence>MNPNVGKTDRIGRIVIGVAIIAIGAWFKSWLGLVGLILLATAMINFCPIYRIFGISTCRIKHHQG</sequence>
<organism evidence="3 4">
    <name type="scientific">Moraxella macacae 0408225</name>
    <dbReference type="NCBI Taxonomy" id="1230338"/>
    <lineage>
        <taxon>Bacteria</taxon>
        <taxon>Pseudomonadati</taxon>
        <taxon>Pseudomonadota</taxon>
        <taxon>Gammaproteobacteria</taxon>
        <taxon>Moraxellales</taxon>
        <taxon>Moraxellaceae</taxon>
        <taxon>Moraxella</taxon>
    </lineage>
</organism>
<gene>
    <name evidence="3" type="ORF">MOMA_05145</name>
</gene>
<dbReference type="RefSeq" id="WP_009767579.1">
    <property type="nucleotide sequence ID" value="NZ_ANIN01000001.1"/>
</dbReference>
<keyword evidence="1" id="KW-0812">Transmembrane</keyword>
<feature type="transmembrane region" description="Helical" evidence="1">
    <location>
        <begin position="12"/>
        <end position="27"/>
    </location>
</feature>
<evidence type="ECO:0000313" key="3">
    <source>
        <dbReference type="EMBL" id="ELA09761.1"/>
    </source>
</evidence>
<keyword evidence="1" id="KW-1133">Transmembrane helix</keyword>
<dbReference type="Proteomes" id="UP000023795">
    <property type="component" value="Unassembled WGS sequence"/>
</dbReference>
<evidence type="ECO:0000313" key="4">
    <source>
        <dbReference type="Proteomes" id="UP000023795"/>
    </source>
</evidence>
<dbReference type="OrthoDB" id="9804804at2"/>